<dbReference type="GO" id="GO:0006281">
    <property type="term" value="P:DNA repair"/>
    <property type="evidence" value="ECO:0007669"/>
    <property type="project" value="TreeGrafter"/>
</dbReference>
<dbReference type="InterPro" id="IPR023214">
    <property type="entry name" value="HAD_sf"/>
</dbReference>
<dbReference type="NCBIfam" id="TIGR01509">
    <property type="entry name" value="HAD-SF-IA-v3"/>
    <property type="match status" value="1"/>
</dbReference>
<dbReference type="SFLD" id="SFLDG01129">
    <property type="entry name" value="C1.5:_HAD__Beta-PGM__Phosphata"/>
    <property type="match status" value="1"/>
</dbReference>
<evidence type="ECO:0000256" key="1">
    <source>
        <dbReference type="ARBA" id="ARBA00000830"/>
    </source>
</evidence>
<dbReference type="AlphaFoldDB" id="A0A7L9WL64"/>
<proteinExistence type="inferred from homology"/>
<comment type="similarity">
    <text evidence="3">Belongs to the HAD-like hydrolase superfamily. CbbY/CbbZ/Gph/YieH family.</text>
</comment>
<evidence type="ECO:0000256" key="3">
    <source>
        <dbReference type="ARBA" id="ARBA00006171"/>
    </source>
</evidence>
<evidence type="ECO:0000313" key="6">
    <source>
        <dbReference type="Proteomes" id="UP000594118"/>
    </source>
</evidence>
<dbReference type="Gene3D" id="3.40.50.1000">
    <property type="entry name" value="HAD superfamily/HAD-like"/>
    <property type="match status" value="1"/>
</dbReference>
<dbReference type="Pfam" id="PF00702">
    <property type="entry name" value="Hydrolase"/>
    <property type="match status" value="1"/>
</dbReference>
<gene>
    <name evidence="5" type="ORF">F3W81_07395</name>
</gene>
<dbReference type="InterPro" id="IPR023198">
    <property type="entry name" value="PGP-like_dom2"/>
</dbReference>
<dbReference type="KEGG" id="pshq:F3W81_07395"/>
<keyword evidence="5" id="KW-0378">Hydrolase</keyword>
<dbReference type="Gene3D" id="1.10.150.240">
    <property type="entry name" value="Putative phosphatase, domain 2"/>
    <property type="match status" value="1"/>
</dbReference>
<sequence>MRAVVFDLDGTLADTSGDLLAAANACFQGLGVAPQLTAADAGVALRGGRAMLRLGFSRLGRAEDEAEIDRQYPILLDAYRQAIAVHTVLYPGAMEAVAALKSGGYAVSICTNKPEALAVQLMTSLGVLGDFDALIGADTLPVRKPDPEPLREAARRAGGDPARCCLVGDTDTDRNTARAAGVPSILVSFGPSGADMAALEPEALIGHFDELVGVVDGLRL</sequence>
<dbReference type="RefSeq" id="WP_193082973.1">
    <property type="nucleotide sequence ID" value="NZ_CP045201.1"/>
</dbReference>
<comment type="catalytic activity">
    <reaction evidence="1">
        <text>2-phosphoglycolate + H2O = glycolate + phosphate</text>
        <dbReference type="Rhea" id="RHEA:14369"/>
        <dbReference type="ChEBI" id="CHEBI:15377"/>
        <dbReference type="ChEBI" id="CHEBI:29805"/>
        <dbReference type="ChEBI" id="CHEBI:43474"/>
        <dbReference type="ChEBI" id="CHEBI:58033"/>
        <dbReference type="EC" id="3.1.3.18"/>
    </reaction>
</comment>
<dbReference type="PRINTS" id="PR00413">
    <property type="entry name" value="HADHALOGNASE"/>
</dbReference>
<dbReference type="GO" id="GO:0005829">
    <property type="term" value="C:cytosol"/>
    <property type="evidence" value="ECO:0007669"/>
    <property type="project" value="TreeGrafter"/>
</dbReference>
<protein>
    <recommendedName>
        <fullName evidence="4">phosphoglycolate phosphatase</fullName>
        <ecNumber evidence="4">3.1.3.18</ecNumber>
    </recommendedName>
</protein>
<comment type="pathway">
    <text evidence="2">Organic acid metabolism; glycolate biosynthesis; glycolate from 2-phosphoglycolate: step 1/1.</text>
</comment>
<dbReference type="Proteomes" id="UP000594118">
    <property type="component" value="Chromosome"/>
</dbReference>
<dbReference type="PANTHER" id="PTHR43434:SF1">
    <property type="entry name" value="PHOSPHOGLYCOLATE PHOSPHATASE"/>
    <property type="match status" value="1"/>
</dbReference>
<keyword evidence="6" id="KW-1185">Reference proteome</keyword>
<evidence type="ECO:0000256" key="4">
    <source>
        <dbReference type="ARBA" id="ARBA00013078"/>
    </source>
</evidence>
<dbReference type="SUPFAM" id="SSF56784">
    <property type="entry name" value="HAD-like"/>
    <property type="match status" value="1"/>
</dbReference>
<dbReference type="EC" id="3.1.3.18" evidence="4"/>
<dbReference type="InterPro" id="IPR006439">
    <property type="entry name" value="HAD-SF_hydro_IA"/>
</dbReference>
<evidence type="ECO:0000313" key="5">
    <source>
        <dbReference type="EMBL" id="QOL80653.1"/>
    </source>
</evidence>
<evidence type="ECO:0000256" key="2">
    <source>
        <dbReference type="ARBA" id="ARBA00004818"/>
    </source>
</evidence>
<dbReference type="NCBIfam" id="TIGR01549">
    <property type="entry name" value="HAD-SF-IA-v1"/>
    <property type="match status" value="1"/>
</dbReference>
<dbReference type="EMBL" id="CP045201">
    <property type="protein sequence ID" value="QOL80653.1"/>
    <property type="molecule type" value="Genomic_DNA"/>
</dbReference>
<organism evidence="5 6">
    <name type="scientific">Pseudooceanicola spongiae</name>
    <dbReference type="NCBI Taxonomy" id="2613965"/>
    <lineage>
        <taxon>Bacteria</taxon>
        <taxon>Pseudomonadati</taxon>
        <taxon>Pseudomonadota</taxon>
        <taxon>Alphaproteobacteria</taxon>
        <taxon>Rhodobacterales</taxon>
        <taxon>Paracoccaceae</taxon>
        <taxon>Pseudooceanicola</taxon>
    </lineage>
</organism>
<dbReference type="GO" id="GO:0008967">
    <property type="term" value="F:phosphoglycolate phosphatase activity"/>
    <property type="evidence" value="ECO:0007669"/>
    <property type="project" value="UniProtKB-EC"/>
</dbReference>
<dbReference type="PANTHER" id="PTHR43434">
    <property type="entry name" value="PHOSPHOGLYCOLATE PHOSPHATASE"/>
    <property type="match status" value="1"/>
</dbReference>
<accession>A0A7L9WL64</accession>
<name>A0A7L9WL64_9RHOB</name>
<dbReference type="InterPro" id="IPR036412">
    <property type="entry name" value="HAD-like_sf"/>
</dbReference>
<dbReference type="InterPro" id="IPR050155">
    <property type="entry name" value="HAD-like_hydrolase_sf"/>
</dbReference>
<dbReference type="SFLD" id="SFLDS00003">
    <property type="entry name" value="Haloacid_Dehalogenase"/>
    <property type="match status" value="1"/>
</dbReference>
<reference evidence="5 6" key="1">
    <citation type="submission" date="2019-10" db="EMBL/GenBank/DDBJ databases">
        <title>Pseudopuniceibacterium sp. HQ09 islated from Antarctica.</title>
        <authorList>
            <person name="Liao L."/>
            <person name="Su S."/>
            <person name="Chen B."/>
            <person name="Yu Y."/>
        </authorList>
    </citation>
    <scope>NUCLEOTIDE SEQUENCE [LARGE SCALE GENOMIC DNA]</scope>
    <source>
        <strain evidence="5 6">HQ09</strain>
    </source>
</reference>